<organism evidence="1">
    <name type="scientific">Pyrodinium bahamense</name>
    <dbReference type="NCBI Taxonomy" id="73915"/>
    <lineage>
        <taxon>Eukaryota</taxon>
        <taxon>Sar</taxon>
        <taxon>Alveolata</taxon>
        <taxon>Dinophyceae</taxon>
        <taxon>Gonyaulacales</taxon>
        <taxon>Pyrocystaceae</taxon>
        <taxon>Pyrodinium</taxon>
    </lineage>
</organism>
<gene>
    <name evidence="1" type="ORF">PBAH0796_LOCUS19626</name>
</gene>
<dbReference type="EMBL" id="HBEG01032178">
    <property type="protein sequence ID" value="CAD8369982.1"/>
    <property type="molecule type" value="Transcribed_RNA"/>
</dbReference>
<sequence>MAFRGASMPWVNVSALCSGGIVEMRELPVKQQSVYLVLSPTCCTTIPRAVAHRVYAKLAATTSRNLGVRWISITGGAAQTVGMPMTPLGGSQKPLEAQIK</sequence>
<proteinExistence type="predicted"/>
<reference evidence="1" key="1">
    <citation type="submission" date="2021-01" db="EMBL/GenBank/DDBJ databases">
        <authorList>
            <person name="Corre E."/>
            <person name="Pelletier E."/>
            <person name="Niang G."/>
            <person name="Scheremetjew M."/>
            <person name="Finn R."/>
            <person name="Kale V."/>
            <person name="Holt S."/>
            <person name="Cochrane G."/>
            <person name="Meng A."/>
            <person name="Brown T."/>
            <person name="Cohen L."/>
        </authorList>
    </citation>
    <scope>NUCLEOTIDE SEQUENCE</scope>
    <source>
        <strain evidence="1">Pbaha01</strain>
    </source>
</reference>
<dbReference type="AlphaFoldDB" id="A0A7S0FM04"/>
<evidence type="ECO:0000313" key="1">
    <source>
        <dbReference type="EMBL" id="CAD8369982.1"/>
    </source>
</evidence>
<accession>A0A7S0FM04</accession>
<protein>
    <submittedName>
        <fullName evidence="1">Uncharacterized protein</fullName>
    </submittedName>
</protein>
<name>A0A7S0FM04_9DINO</name>